<protein>
    <submittedName>
        <fullName evidence="1">Class I adenylate-forming enzyme family protein</fullName>
    </submittedName>
</protein>
<dbReference type="Proteomes" id="UP001195965">
    <property type="component" value="Chromosome"/>
</dbReference>
<organism evidence="1 2">
    <name type="scientific">Acidithiobacillus montserratensis</name>
    <dbReference type="NCBI Taxonomy" id="2729135"/>
    <lineage>
        <taxon>Bacteria</taxon>
        <taxon>Pseudomonadati</taxon>
        <taxon>Pseudomonadota</taxon>
        <taxon>Acidithiobacillia</taxon>
        <taxon>Acidithiobacillales</taxon>
        <taxon>Acidithiobacillaceae</taxon>
        <taxon>Acidithiobacillus</taxon>
    </lineage>
</organism>
<gene>
    <name evidence="1" type="ORF">HHS34_002730</name>
</gene>
<name>A0ACD5HHM6_9PROT</name>
<sequence length="436" mass="48456">MTDRDAFLQRLAAGMHQGFALDWHHNGASHAWPGQALWARAARIKTRWRRSKLLPGARVAVNIPNSPAYVAYMLACWMGGWTFCPLPKLHPRETRRRLQRLQPALWIHYSAQRLQEIPCNGHTQEDQDAALIMWSSGSMGAGNAYRLSFAALQWQMDTHLPALQPSTESLFWNTLPWAHVFAGVLELLTASMAGSVIRVETQRSRSTPPDCTHLCTVPRIARLLDQQQIHALEGGIIGGAPIGDRLAAQLQGSKLRVGYGQTEAGPGITLGHPGEFAPFMLGYPLVQCTIAGETLHYQSPGQADAYLGMTGWLPMLQPQGWRNSGDEVRQDPDGCLYWLGREDGGFSLADGNSVRPEVEESRLMDQYPEAESIVLGAPGARHLHAVVKVSEAQKAAFIRAWQEPYLLQIPEQTFWAQAPAPQGKPSRRWLYENWPA</sequence>
<reference evidence="1 2" key="1">
    <citation type="journal article" date="2021" name="ISME J.">
        <title>Genomic evolution of the class Acidithiobacillia: deep-branching Proteobacteria living in extreme acidic conditions.</title>
        <authorList>
            <person name="Moya-Beltran A."/>
            <person name="Beard S."/>
            <person name="Rojas-Villalobos C."/>
            <person name="Issotta F."/>
            <person name="Gallardo Y."/>
            <person name="Ulloa R."/>
            <person name="Giaveno A."/>
            <person name="Degli Esposti M."/>
            <person name="Johnson D.B."/>
            <person name="Quatrini R."/>
        </authorList>
    </citation>
    <scope>NUCLEOTIDE SEQUENCE [LARGE SCALE GENOMIC DNA]</scope>
    <source>
        <strain evidence="1 2">GG1-14</strain>
    </source>
</reference>
<accession>A0ACD5HHM6</accession>
<evidence type="ECO:0000313" key="2">
    <source>
        <dbReference type="Proteomes" id="UP001195965"/>
    </source>
</evidence>
<evidence type="ECO:0000313" key="1">
    <source>
        <dbReference type="EMBL" id="XRI74122.1"/>
    </source>
</evidence>
<proteinExistence type="predicted"/>
<keyword evidence="2" id="KW-1185">Reference proteome</keyword>
<dbReference type="EMBL" id="CP127526">
    <property type="protein sequence ID" value="XRI74122.1"/>
    <property type="molecule type" value="Genomic_DNA"/>
</dbReference>